<dbReference type="Pfam" id="PF08282">
    <property type="entry name" value="Hydrolase_3"/>
    <property type="match status" value="1"/>
</dbReference>
<dbReference type="PANTHER" id="PTHR10000">
    <property type="entry name" value="PHOSPHOSERINE PHOSPHATASE"/>
    <property type="match status" value="1"/>
</dbReference>
<dbReference type="InterPro" id="IPR006379">
    <property type="entry name" value="HAD-SF_hydro_IIB"/>
</dbReference>
<dbReference type="Gene3D" id="3.30.1240.10">
    <property type="match status" value="1"/>
</dbReference>
<dbReference type="SUPFAM" id="SSF56784">
    <property type="entry name" value="HAD-like"/>
    <property type="match status" value="1"/>
</dbReference>
<keyword evidence="1" id="KW-0378">Hydrolase</keyword>
<protein>
    <submittedName>
        <fullName evidence="1">Cof subfamily of IIB subfamily of haloacid dehalogenase superfamily/HAD-superfamily hydrolase, subfamily IIB</fullName>
    </submittedName>
</protein>
<dbReference type="PANTHER" id="PTHR10000:SF8">
    <property type="entry name" value="HAD SUPERFAMILY HYDROLASE-LIKE, TYPE 3"/>
    <property type="match status" value="1"/>
</dbReference>
<dbReference type="GO" id="GO:0005829">
    <property type="term" value="C:cytosol"/>
    <property type="evidence" value="ECO:0007669"/>
    <property type="project" value="TreeGrafter"/>
</dbReference>
<sequence length="259" mass="29269">MKYSVVVLDLDGTFLNSSKQVSERNLAAVLSCYSKGMKIIIATARPPRAVRWFLPGELMEIGSFVYYNGAQVVCEKSNVEFYESISLSITSEILEYGLHQNPEIELTMEFRDEWFSLRELDYSNMMNVKANPIVKSLEELKQYEATKILISGFDQVQDLYIKFGQQVNILVTDNNQLIQIMPLNASKERAVTRLCNIYNISMDSVIIFGDDHNDLGLFKTTGYSIAMGNAINELKEIADEVTESNDQDGVAIILERLCG</sequence>
<dbReference type="CDD" id="cd07516">
    <property type="entry name" value="HAD_Pase"/>
    <property type="match status" value="1"/>
</dbReference>
<dbReference type="SFLD" id="SFLDG01140">
    <property type="entry name" value="C2.B:_Phosphomannomutase_and_P"/>
    <property type="match status" value="1"/>
</dbReference>
<gene>
    <name evidence="1" type="ORF">SAMN04488542_13821</name>
</gene>
<proteinExistence type="predicted"/>
<dbReference type="STRING" id="670482.SAMN04488542_13821"/>
<accession>A0A1G7TMN4</accession>
<dbReference type="InterPro" id="IPR000150">
    <property type="entry name" value="Cof"/>
</dbReference>
<dbReference type="SFLD" id="SFLDS00003">
    <property type="entry name" value="Haloacid_Dehalogenase"/>
    <property type="match status" value="1"/>
</dbReference>
<evidence type="ECO:0000313" key="2">
    <source>
        <dbReference type="Proteomes" id="UP000198972"/>
    </source>
</evidence>
<reference evidence="1 2" key="1">
    <citation type="submission" date="2016-10" db="EMBL/GenBank/DDBJ databases">
        <authorList>
            <person name="de Groot N.N."/>
        </authorList>
    </citation>
    <scope>NUCLEOTIDE SEQUENCE [LARGE SCALE GENOMIC DNA]</scope>
    <source>
        <strain evidence="1 2">DSM 28129</strain>
    </source>
</reference>
<dbReference type="InterPro" id="IPR023214">
    <property type="entry name" value="HAD_sf"/>
</dbReference>
<dbReference type="InterPro" id="IPR036412">
    <property type="entry name" value="HAD-like_sf"/>
</dbReference>
<dbReference type="Gene3D" id="3.40.50.1000">
    <property type="entry name" value="HAD superfamily/HAD-like"/>
    <property type="match status" value="1"/>
</dbReference>
<dbReference type="EMBL" id="FNBG01000038">
    <property type="protein sequence ID" value="SDG36461.1"/>
    <property type="molecule type" value="Genomic_DNA"/>
</dbReference>
<evidence type="ECO:0000313" key="1">
    <source>
        <dbReference type="EMBL" id="SDG36461.1"/>
    </source>
</evidence>
<keyword evidence="2" id="KW-1185">Reference proteome</keyword>
<name>A0A1G7TMN4_9BACL</name>
<dbReference type="AlphaFoldDB" id="A0A1G7TMN4"/>
<dbReference type="NCBIfam" id="TIGR01484">
    <property type="entry name" value="HAD-SF-IIB"/>
    <property type="match status" value="1"/>
</dbReference>
<dbReference type="Proteomes" id="UP000198972">
    <property type="component" value="Unassembled WGS sequence"/>
</dbReference>
<organism evidence="1 2">
    <name type="scientific">Fontibacillus panacisegetis</name>
    <dbReference type="NCBI Taxonomy" id="670482"/>
    <lineage>
        <taxon>Bacteria</taxon>
        <taxon>Bacillati</taxon>
        <taxon>Bacillota</taxon>
        <taxon>Bacilli</taxon>
        <taxon>Bacillales</taxon>
        <taxon>Paenibacillaceae</taxon>
        <taxon>Fontibacillus</taxon>
    </lineage>
</organism>
<dbReference type="GO" id="GO:0000287">
    <property type="term" value="F:magnesium ion binding"/>
    <property type="evidence" value="ECO:0007669"/>
    <property type="project" value="TreeGrafter"/>
</dbReference>
<dbReference type="GO" id="GO:0016791">
    <property type="term" value="F:phosphatase activity"/>
    <property type="evidence" value="ECO:0007669"/>
    <property type="project" value="TreeGrafter"/>
</dbReference>
<dbReference type="NCBIfam" id="TIGR00099">
    <property type="entry name" value="Cof-subfamily"/>
    <property type="match status" value="1"/>
</dbReference>
<dbReference type="RefSeq" id="WP_245742688.1">
    <property type="nucleotide sequence ID" value="NZ_FNBG01000038.1"/>
</dbReference>